<dbReference type="EMBL" id="LT553527">
    <property type="protein sequence ID" value="SAM01469.1"/>
    <property type="molecule type" value="Genomic_DNA"/>
</dbReference>
<dbReference type="PANTHER" id="PTHR15341:SF3">
    <property type="entry name" value="NUCLEAR NUCLEIC ACID-BINDING PROTEIN C1D"/>
    <property type="match status" value="1"/>
</dbReference>
<keyword evidence="9" id="KW-1185">Reference proteome</keyword>
<accession>A0A163M5H6</accession>
<dbReference type="STRING" id="4829.A0A163M5H6"/>
<dbReference type="GO" id="GO:0000460">
    <property type="term" value="P:maturation of 5.8S rRNA"/>
    <property type="evidence" value="ECO:0007669"/>
    <property type="project" value="TreeGrafter"/>
</dbReference>
<keyword evidence="5 6" id="KW-0539">Nucleus</keyword>
<protein>
    <recommendedName>
        <fullName evidence="6">Exosome complex protein</fullName>
    </recommendedName>
</protein>
<dbReference type="GO" id="GO:0000178">
    <property type="term" value="C:exosome (RNase complex)"/>
    <property type="evidence" value="ECO:0007669"/>
    <property type="project" value="TreeGrafter"/>
</dbReference>
<name>A0A163M5H6_ABSGL</name>
<comment type="subcellular location">
    <subcellularLocation>
        <location evidence="1 6">Nucleus</location>
    </subcellularLocation>
</comment>
<evidence type="ECO:0000256" key="1">
    <source>
        <dbReference type="ARBA" id="ARBA00004123"/>
    </source>
</evidence>
<dbReference type="Pfam" id="PF04000">
    <property type="entry name" value="Sas10_Utp3"/>
    <property type="match status" value="1"/>
</dbReference>
<comment type="function">
    <text evidence="6">Required for exosome-dependent processing of pre-rRNA and small nucleolar RNA (snRNA) precursors. Involved in processing of 35S pre-rRNA at the A0, A1 and A2 sites.</text>
</comment>
<reference evidence="8" key="1">
    <citation type="submission" date="2016-04" db="EMBL/GenBank/DDBJ databases">
        <authorList>
            <person name="Evans L.H."/>
            <person name="Alamgir A."/>
            <person name="Owens N."/>
            <person name="Weber N.D."/>
            <person name="Virtaneva K."/>
            <person name="Barbian K."/>
            <person name="Babar A."/>
            <person name="Rosenke K."/>
        </authorList>
    </citation>
    <scope>NUCLEOTIDE SEQUENCE [LARGE SCALE GENOMIC DNA]</scope>
    <source>
        <strain evidence="8">CBS 101.48</strain>
    </source>
</reference>
<organism evidence="8">
    <name type="scientific">Absidia glauca</name>
    <name type="common">Pin mould</name>
    <dbReference type="NCBI Taxonomy" id="4829"/>
    <lineage>
        <taxon>Eukaryota</taxon>
        <taxon>Fungi</taxon>
        <taxon>Fungi incertae sedis</taxon>
        <taxon>Mucoromycota</taxon>
        <taxon>Mucoromycotina</taxon>
        <taxon>Mucoromycetes</taxon>
        <taxon>Mucorales</taxon>
        <taxon>Cunninghamellaceae</taxon>
        <taxon>Absidia</taxon>
    </lineage>
</organism>
<evidence type="ECO:0000256" key="3">
    <source>
        <dbReference type="ARBA" id="ARBA00022552"/>
    </source>
</evidence>
<proteinExistence type="inferred from homology"/>
<evidence type="ECO:0000313" key="9">
    <source>
        <dbReference type="Proteomes" id="UP000078561"/>
    </source>
</evidence>
<dbReference type="PANTHER" id="PTHR15341">
    <property type="entry name" value="SUN-COR STEROID HORMONE RECEPTOR CO-REPRESSOR"/>
    <property type="match status" value="1"/>
</dbReference>
<dbReference type="GO" id="GO:0003723">
    <property type="term" value="F:RNA binding"/>
    <property type="evidence" value="ECO:0007669"/>
    <property type="project" value="UniProtKB-UniRule"/>
</dbReference>
<evidence type="ECO:0000256" key="5">
    <source>
        <dbReference type="ARBA" id="ARBA00023242"/>
    </source>
</evidence>
<dbReference type="GO" id="GO:0005730">
    <property type="term" value="C:nucleolus"/>
    <property type="evidence" value="ECO:0007669"/>
    <property type="project" value="TreeGrafter"/>
</dbReference>
<keyword evidence="4 6" id="KW-0694">RNA-binding</keyword>
<sequence length="179" mass="20310">MDEAQLNRSKKAAKALKSRVELIERHLKPLLQKDLLDTYNTLPINEKCQMDVLLSYAINTLYYMYIRTQGQNPHAHDVYKELKRVQKYIEKIKVAEGRGPKPTMKLDKGAAGRFVKAAINSPKNYERPEGASKKRAAPAVTEEESSDSSASSVEEKEEKVDVKGKLSTKKRARMDPFSK</sequence>
<dbReference type="OrthoDB" id="10261072at2759"/>
<dbReference type="OMA" id="GADAQNH"/>
<evidence type="ECO:0000256" key="7">
    <source>
        <dbReference type="SAM" id="MobiDB-lite"/>
    </source>
</evidence>
<dbReference type="GO" id="GO:0010468">
    <property type="term" value="P:regulation of gene expression"/>
    <property type="evidence" value="ECO:0007669"/>
    <property type="project" value="TreeGrafter"/>
</dbReference>
<evidence type="ECO:0000256" key="2">
    <source>
        <dbReference type="ARBA" id="ARBA00009154"/>
    </source>
</evidence>
<dbReference type="GO" id="GO:0003677">
    <property type="term" value="F:DNA binding"/>
    <property type="evidence" value="ECO:0007669"/>
    <property type="project" value="TreeGrafter"/>
</dbReference>
<dbReference type="AlphaFoldDB" id="A0A163M5H6"/>
<dbReference type="InParanoid" id="A0A163M5H6"/>
<dbReference type="InterPro" id="IPR007146">
    <property type="entry name" value="Sas10/Utp3/C1D"/>
</dbReference>
<feature type="region of interest" description="Disordered" evidence="7">
    <location>
        <begin position="119"/>
        <end position="179"/>
    </location>
</feature>
<dbReference type="FunCoup" id="A0A163M5H6">
    <property type="interactions" value="79"/>
</dbReference>
<evidence type="ECO:0000256" key="4">
    <source>
        <dbReference type="ARBA" id="ARBA00022884"/>
    </source>
</evidence>
<evidence type="ECO:0000313" key="8">
    <source>
        <dbReference type="EMBL" id="SAM01469.1"/>
    </source>
</evidence>
<evidence type="ECO:0000256" key="6">
    <source>
        <dbReference type="RuleBase" id="RU368003"/>
    </source>
</evidence>
<dbReference type="InterPro" id="IPR011082">
    <property type="entry name" value="Exosome-assoc_fac/DNA_repair"/>
</dbReference>
<dbReference type="Proteomes" id="UP000078561">
    <property type="component" value="Unassembled WGS sequence"/>
</dbReference>
<feature type="compositionally biased region" description="Basic and acidic residues" evidence="7">
    <location>
        <begin position="153"/>
        <end position="164"/>
    </location>
</feature>
<comment type="similarity">
    <text evidence="2 6">Belongs to the C1D family.</text>
</comment>
<keyword evidence="3 6" id="KW-0698">rRNA processing</keyword>
<gene>
    <name evidence="8" type="primary">ABSGL_07210.1 scaffold 8717</name>
</gene>